<comment type="caution">
    <text evidence="1">The sequence shown here is derived from an EMBL/GenBank/DDBJ whole genome shotgun (WGS) entry which is preliminary data.</text>
</comment>
<accession>A0AAW2LNC7</accession>
<organism evidence="1">
    <name type="scientific">Sesamum radiatum</name>
    <name type="common">Black benniseed</name>
    <dbReference type="NCBI Taxonomy" id="300843"/>
    <lineage>
        <taxon>Eukaryota</taxon>
        <taxon>Viridiplantae</taxon>
        <taxon>Streptophyta</taxon>
        <taxon>Embryophyta</taxon>
        <taxon>Tracheophyta</taxon>
        <taxon>Spermatophyta</taxon>
        <taxon>Magnoliopsida</taxon>
        <taxon>eudicotyledons</taxon>
        <taxon>Gunneridae</taxon>
        <taxon>Pentapetalae</taxon>
        <taxon>asterids</taxon>
        <taxon>lamiids</taxon>
        <taxon>Lamiales</taxon>
        <taxon>Pedaliaceae</taxon>
        <taxon>Sesamum</taxon>
    </lineage>
</organism>
<evidence type="ECO:0000313" key="1">
    <source>
        <dbReference type="EMBL" id="KAL0320272.1"/>
    </source>
</evidence>
<name>A0AAW2LNC7_SESRA</name>
<gene>
    <name evidence="1" type="ORF">Sradi_5288700</name>
</gene>
<proteinExistence type="predicted"/>
<sequence>MFEEASGFKLNMDKSAIVLSKNTILHLMIASRLRGNDQIDLQAIPKYAMSCFKFPEAWRITIDTGNLVHQLLKARCFPACSFVDAAGRRNISYAWRSILAARPLLQAAIRWFVGDGKCVHLSVSLWLPRPSAFRLMAPPRTLRKDALVEVLFNPAGSLDEECIGHEFDLMDAEWILCTPINEREIDTLYWYYNSKGRFSVKSAYSLALH</sequence>
<reference evidence="1" key="1">
    <citation type="submission" date="2020-06" db="EMBL/GenBank/DDBJ databases">
        <authorList>
            <person name="Li T."/>
            <person name="Hu X."/>
            <person name="Zhang T."/>
            <person name="Song X."/>
            <person name="Zhang H."/>
            <person name="Dai N."/>
            <person name="Sheng W."/>
            <person name="Hou X."/>
            <person name="Wei L."/>
        </authorList>
    </citation>
    <scope>NUCLEOTIDE SEQUENCE</scope>
    <source>
        <strain evidence="1">G02</strain>
        <tissue evidence="1">Leaf</tissue>
    </source>
</reference>
<protein>
    <submittedName>
        <fullName evidence="1">Uncharacterized protein</fullName>
    </submittedName>
</protein>
<dbReference type="EMBL" id="JACGWJ010000024">
    <property type="protein sequence ID" value="KAL0320272.1"/>
    <property type="molecule type" value="Genomic_DNA"/>
</dbReference>
<dbReference type="AlphaFoldDB" id="A0AAW2LNC7"/>
<reference evidence="1" key="2">
    <citation type="journal article" date="2024" name="Plant">
        <title>Genomic evolution and insights into agronomic trait innovations of Sesamum species.</title>
        <authorList>
            <person name="Miao H."/>
            <person name="Wang L."/>
            <person name="Qu L."/>
            <person name="Liu H."/>
            <person name="Sun Y."/>
            <person name="Le M."/>
            <person name="Wang Q."/>
            <person name="Wei S."/>
            <person name="Zheng Y."/>
            <person name="Lin W."/>
            <person name="Duan Y."/>
            <person name="Cao H."/>
            <person name="Xiong S."/>
            <person name="Wang X."/>
            <person name="Wei L."/>
            <person name="Li C."/>
            <person name="Ma Q."/>
            <person name="Ju M."/>
            <person name="Zhao R."/>
            <person name="Li G."/>
            <person name="Mu C."/>
            <person name="Tian Q."/>
            <person name="Mei H."/>
            <person name="Zhang T."/>
            <person name="Gao T."/>
            <person name="Zhang H."/>
        </authorList>
    </citation>
    <scope>NUCLEOTIDE SEQUENCE</scope>
    <source>
        <strain evidence="1">G02</strain>
    </source>
</reference>